<dbReference type="EMBL" id="AP015040">
    <property type="protein sequence ID" value="BAT92635.1"/>
    <property type="molecule type" value="Genomic_DNA"/>
</dbReference>
<dbReference type="AlphaFoldDB" id="A0A0S3SIM4"/>
<feature type="signal peptide" evidence="1">
    <location>
        <begin position="1"/>
        <end position="22"/>
    </location>
</feature>
<proteinExistence type="predicted"/>
<protein>
    <recommendedName>
        <fullName evidence="4">CLAVATA3/ESR-like protein</fullName>
    </recommendedName>
</protein>
<sequence>MASLKHLCLVLLFTSMLVCHDARPIPSSVESSNQNHAFLESANTVLKEIMRRKQLLGTEYKPNRLSPGGPDPHHH</sequence>
<organism evidence="2 3">
    <name type="scientific">Vigna angularis var. angularis</name>
    <dbReference type="NCBI Taxonomy" id="157739"/>
    <lineage>
        <taxon>Eukaryota</taxon>
        <taxon>Viridiplantae</taxon>
        <taxon>Streptophyta</taxon>
        <taxon>Embryophyta</taxon>
        <taxon>Tracheophyta</taxon>
        <taxon>Spermatophyta</taxon>
        <taxon>Magnoliopsida</taxon>
        <taxon>eudicotyledons</taxon>
        <taxon>Gunneridae</taxon>
        <taxon>Pentapetalae</taxon>
        <taxon>rosids</taxon>
        <taxon>fabids</taxon>
        <taxon>Fabales</taxon>
        <taxon>Fabaceae</taxon>
        <taxon>Papilionoideae</taxon>
        <taxon>50 kb inversion clade</taxon>
        <taxon>NPAAA clade</taxon>
        <taxon>indigoferoid/millettioid clade</taxon>
        <taxon>Phaseoleae</taxon>
        <taxon>Vigna</taxon>
    </lineage>
</organism>
<evidence type="ECO:0000313" key="2">
    <source>
        <dbReference type="EMBL" id="BAT92635.1"/>
    </source>
</evidence>
<reference evidence="2 3" key="1">
    <citation type="journal article" date="2015" name="Sci. Rep.">
        <title>The power of single molecule real-time sequencing technology in the de novo assembly of a eukaryotic genome.</title>
        <authorList>
            <person name="Sakai H."/>
            <person name="Naito K."/>
            <person name="Ogiso-Tanaka E."/>
            <person name="Takahashi Y."/>
            <person name="Iseki K."/>
            <person name="Muto C."/>
            <person name="Satou K."/>
            <person name="Teruya K."/>
            <person name="Shiroma A."/>
            <person name="Shimoji M."/>
            <person name="Hirano T."/>
            <person name="Itoh T."/>
            <person name="Kaga A."/>
            <person name="Tomooka N."/>
        </authorList>
    </citation>
    <scope>NUCLEOTIDE SEQUENCE [LARGE SCALE GENOMIC DNA]</scope>
    <source>
        <strain evidence="3">cv. Shumari</strain>
    </source>
</reference>
<name>A0A0S3SIM4_PHAAN</name>
<gene>
    <name evidence="2" type="primary">Vigan.07G140800</name>
    <name evidence="2" type="ORF">VIGAN_07140800</name>
</gene>
<feature type="chain" id="PRO_5006618338" description="CLAVATA3/ESR-like protein" evidence="1">
    <location>
        <begin position="23"/>
        <end position="75"/>
    </location>
</feature>
<evidence type="ECO:0000256" key="1">
    <source>
        <dbReference type="SAM" id="SignalP"/>
    </source>
</evidence>
<keyword evidence="1" id="KW-0732">Signal</keyword>
<accession>A0A0S3SIM4</accession>
<evidence type="ECO:0000313" key="3">
    <source>
        <dbReference type="Proteomes" id="UP000291084"/>
    </source>
</evidence>
<dbReference type="Proteomes" id="UP000291084">
    <property type="component" value="Chromosome 7"/>
</dbReference>
<keyword evidence="3" id="KW-1185">Reference proteome</keyword>
<dbReference type="OrthoDB" id="1413556at2759"/>
<evidence type="ECO:0008006" key="4">
    <source>
        <dbReference type="Google" id="ProtNLM"/>
    </source>
</evidence>